<feature type="compositionally biased region" description="Low complexity" evidence="12">
    <location>
        <begin position="562"/>
        <end position="580"/>
    </location>
</feature>
<evidence type="ECO:0000313" key="15">
    <source>
        <dbReference type="EMBL" id="PVD31191.1"/>
    </source>
</evidence>
<dbReference type="CDD" id="cd16459">
    <property type="entry name" value="RING-H2_DTX1-like"/>
    <property type="match status" value="1"/>
</dbReference>
<dbReference type="EC" id="2.3.2.27" evidence="11"/>
<dbReference type="Gene3D" id="3.30.390.130">
    <property type="match status" value="1"/>
</dbReference>
<dbReference type="OMA" id="CICCERL"/>
<dbReference type="GO" id="GO:0016567">
    <property type="term" value="P:protein ubiquitination"/>
    <property type="evidence" value="ECO:0007669"/>
    <property type="project" value="UniProtKB-UniRule"/>
</dbReference>
<dbReference type="PANTHER" id="PTHR12622">
    <property type="entry name" value="DELTEX-RELATED"/>
    <property type="match status" value="1"/>
</dbReference>
<comment type="similarity">
    <text evidence="3 11">Belongs to the Deltex family.</text>
</comment>
<dbReference type="InterPro" id="IPR013083">
    <property type="entry name" value="Znf_RING/FYVE/PHD"/>
</dbReference>
<keyword evidence="16" id="KW-1185">Reference proteome</keyword>
<evidence type="ECO:0000256" key="4">
    <source>
        <dbReference type="ARBA" id="ARBA00022679"/>
    </source>
</evidence>
<feature type="region of interest" description="Disordered" evidence="12">
    <location>
        <begin position="1"/>
        <end position="21"/>
    </location>
</feature>
<proteinExistence type="inferred from homology"/>
<evidence type="ECO:0000259" key="14">
    <source>
        <dbReference type="PROSITE" id="PS50918"/>
    </source>
</evidence>
<dbReference type="GO" id="GO:0061630">
    <property type="term" value="F:ubiquitin protein ligase activity"/>
    <property type="evidence" value="ECO:0007669"/>
    <property type="project" value="UniProtKB-UniRule"/>
</dbReference>
<evidence type="ECO:0000256" key="9">
    <source>
        <dbReference type="ARBA" id="ARBA00022976"/>
    </source>
</evidence>
<dbReference type="SMART" id="SM00678">
    <property type="entry name" value="WWE"/>
    <property type="match status" value="2"/>
</dbReference>
<evidence type="ECO:0000256" key="3">
    <source>
        <dbReference type="ARBA" id="ARBA00009413"/>
    </source>
</evidence>
<dbReference type="InterPro" id="IPR018123">
    <property type="entry name" value="WWE-dom_subgr"/>
</dbReference>
<dbReference type="SUPFAM" id="SSF57850">
    <property type="entry name" value="RING/U-box"/>
    <property type="match status" value="1"/>
</dbReference>
<feature type="compositionally biased region" description="Polar residues" evidence="12">
    <location>
        <begin position="380"/>
        <end position="396"/>
    </location>
</feature>
<dbReference type="PROSITE" id="PS50089">
    <property type="entry name" value="ZF_RING_2"/>
    <property type="match status" value="1"/>
</dbReference>
<dbReference type="SUPFAM" id="SSF117839">
    <property type="entry name" value="WWE domain"/>
    <property type="match status" value="2"/>
</dbReference>
<comment type="subcellular location">
    <subcellularLocation>
        <location evidence="11">Cytoplasm</location>
    </subcellularLocation>
</comment>
<dbReference type="AlphaFoldDB" id="A0A2T7PCQ0"/>
<dbReference type="CDD" id="cd09633">
    <property type="entry name" value="Deltex_C"/>
    <property type="match status" value="1"/>
</dbReference>
<evidence type="ECO:0000256" key="7">
    <source>
        <dbReference type="ARBA" id="ARBA00022771"/>
    </source>
</evidence>
<organism evidence="15 16">
    <name type="scientific">Pomacea canaliculata</name>
    <name type="common">Golden apple snail</name>
    <dbReference type="NCBI Taxonomy" id="400727"/>
    <lineage>
        <taxon>Eukaryota</taxon>
        <taxon>Metazoa</taxon>
        <taxon>Spiralia</taxon>
        <taxon>Lophotrochozoa</taxon>
        <taxon>Mollusca</taxon>
        <taxon>Gastropoda</taxon>
        <taxon>Caenogastropoda</taxon>
        <taxon>Architaenioglossa</taxon>
        <taxon>Ampullarioidea</taxon>
        <taxon>Ampullariidae</taxon>
        <taxon>Pomacea</taxon>
    </lineage>
</organism>
<evidence type="ECO:0000259" key="13">
    <source>
        <dbReference type="PROSITE" id="PS50089"/>
    </source>
</evidence>
<dbReference type="InterPro" id="IPR004170">
    <property type="entry name" value="WWE_dom"/>
</dbReference>
<keyword evidence="9" id="KW-0914">Notch signaling pathway</keyword>
<dbReference type="EMBL" id="PZQS01000004">
    <property type="protein sequence ID" value="PVD31191.1"/>
    <property type="molecule type" value="Genomic_DNA"/>
</dbReference>
<evidence type="ECO:0000256" key="6">
    <source>
        <dbReference type="ARBA" id="ARBA00022737"/>
    </source>
</evidence>
<evidence type="ECO:0000256" key="11">
    <source>
        <dbReference type="RuleBase" id="RU367105"/>
    </source>
</evidence>
<dbReference type="InterPro" id="IPR039399">
    <property type="entry name" value="Deltex_C_sf"/>
</dbReference>
<dbReference type="InterPro" id="IPR039398">
    <property type="entry name" value="Deltex_fam"/>
</dbReference>
<feature type="compositionally biased region" description="Low complexity" evidence="12">
    <location>
        <begin position="211"/>
        <end position="262"/>
    </location>
</feature>
<gene>
    <name evidence="15" type="ORF">C0Q70_06603</name>
</gene>
<dbReference type="Gene3D" id="3.30.40.10">
    <property type="entry name" value="Zinc/RING finger domain, C3HC4 (zinc finger)"/>
    <property type="match status" value="1"/>
</dbReference>
<dbReference type="FunFam" id="3.30.390.130:FF:000001">
    <property type="entry name" value="Probable E3 ubiquitin-protein ligase DTX3"/>
    <property type="match status" value="1"/>
</dbReference>
<keyword evidence="7 10" id="KW-0863">Zinc-finger</keyword>
<dbReference type="Pfam" id="PF18102">
    <property type="entry name" value="DTC"/>
    <property type="match status" value="1"/>
</dbReference>
<feature type="region of interest" description="Disordered" evidence="12">
    <location>
        <begin position="374"/>
        <end position="396"/>
    </location>
</feature>
<feature type="compositionally biased region" description="Basic residues" evidence="12">
    <location>
        <begin position="292"/>
        <end position="306"/>
    </location>
</feature>
<protein>
    <recommendedName>
        <fullName evidence="11">E3 ubiquitin-protein ligase</fullName>
        <ecNumber evidence="11">2.3.2.27</ecNumber>
    </recommendedName>
</protein>
<dbReference type="GO" id="GO:0007219">
    <property type="term" value="P:Notch signaling pathway"/>
    <property type="evidence" value="ECO:0007669"/>
    <property type="project" value="UniProtKB-KW"/>
</dbReference>
<name>A0A2T7PCQ0_POMCA</name>
<keyword evidence="4 11" id="KW-0808">Transferase</keyword>
<comment type="pathway">
    <text evidence="2 11">Protein modification; protein ubiquitination.</text>
</comment>
<reference evidence="15 16" key="1">
    <citation type="submission" date="2018-04" db="EMBL/GenBank/DDBJ databases">
        <title>The genome of golden apple snail Pomacea canaliculata provides insight into stress tolerance and invasive adaptation.</title>
        <authorList>
            <person name="Liu C."/>
            <person name="Liu B."/>
            <person name="Ren Y."/>
            <person name="Zhang Y."/>
            <person name="Wang H."/>
            <person name="Li S."/>
            <person name="Jiang F."/>
            <person name="Yin L."/>
            <person name="Zhang G."/>
            <person name="Qian W."/>
            <person name="Fan W."/>
        </authorList>
    </citation>
    <scope>NUCLEOTIDE SEQUENCE [LARGE SCALE GENOMIC DNA]</scope>
    <source>
        <strain evidence="15">SZHN2017</strain>
        <tissue evidence="15">Muscle</tissue>
    </source>
</reference>
<dbReference type="InterPro" id="IPR039396">
    <property type="entry name" value="Deltex_C"/>
</dbReference>
<feature type="domain" description="RING-type" evidence="13">
    <location>
        <begin position="767"/>
        <end position="824"/>
    </location>
</feature>
<sequence length="970" mass="103073">MSGIKKSKETKTNMASSSLGLSASSRQRGVGDVVVWEWLNELGQWRPYDPDIVIYIEKTGHMSSQVLLGTVSQNLRMYVIDIPSMCQIRQDTGTSRPVRRVIYAAHSPAGQQVMWEWEGDSSGSWHAYDMELATFLEAMQQQGQTILNLSTSQFRLPYYINFSTMQQIRIETGKTRTIRRSALNRPYPRAAGAASQLSKLTSITPASANLSLSSGSQTLSQPSSSSARSGRGSQVSVHITSSSTSSLSTSPSSVSVTATGTSNIPNTSKRMCATNGDLSNSDSESDDMGSKLHIRTSKRKRMKKSNSQHGAAAGTASICTVASGSSMSAHGSIKSGSVGAVSSKMSSGQLPVTSSSSTSAFVPTASQTSGCLMQAGGPRSMQQQAGSCQPSNTQPFSGSNAPLASVAAPASLPLFTYPQPLAANLLQGFPPMTHVPSSQGQTLFSGTQNTGHTVLQQMPSQHVSANHALSQHLALQHHATQQLPLQHPTTQQHTSVHVAPQHTLPHRGLPHPLSHHALPHVATPQQFAHQHASFSHPAVSGNWPGLQGGAMPQVTHGISTLPSSQAGSSSIIPPSSGQSQMQTSSYQGPITRNRLSALQTQSHQMGGGAASVSGGLVGLSNIGTSSLPYLPNGFGSVLASRTLLSTGAGPHNQHQLQGVMRMNTYGCGGGPSYVASSLGTPSLGNNILPQPGLPISSSKGSHSGRVVPAGSGVGLLSVGSSSTQHTESLPPQDRIILTKMKKSKPKTAEEVLNKYMEKVGPQENADCCICCDTLTAPSSYGEGKPEAFDVIQLNKCSHMYHRLCLLAMYSSSHNDDSIQCPTCKTIYGEYLGNCPPGEMTFDIIQRCLPGYPDCHTIRVLYNISPGVQGPEHPHPGRRFTSRGFPRVGYLPDNDRGRKILKMLIVAFKRRLMFTIGVSATTGEVDTVTWNEIHHKTEFGSNVSGHGYPDPNYLDNVTAELAAKGVTQQDL</sequence>
<comment type="caution">
    <text evidence="15">The sequence shown here is derived from an EMBL/GenBank/DDBJ whole genome shotgun (WGS) entry which is preliminary data.</text>
</comment>
<dbReference type="GO" id="GO:0008270">
    <property type="term" value="F:zinc ion binding"/>
    <property type="evidence" value="ECO:0007669"/>
    <property type="project" value="UniProtKB-KW"/>
</dbReference>
<comment type="catalytic activity">
    <reaction evidence="1 11">
        <text>S-ubiquitinyl-[E2 ubiquitin-conjugating enzyme]-L-cysteine + [acceptor protein]-L-lysine = [E2 ubiquitin-conjugating enzyme]-L-cysteine + N(6)-ubiquitinyl-[acceptor protein]-L-lysine.</text>
        <dbReference type="EC" id="2.3.2.27"/>
    </reaction>
</comment>
<keyword evidence="5 11" id="KW-0479">Metal-binding</keyword>
<evidence type="ECO:0000256" key="10">
    <source>
        <dbReference type="PROSITE-ProRule" id="PRU00175"/>
    </source>
</evidence>
<dbReference type="Pfam" id="PF02825">
    <property type="entry name" value="WWE"/>
    <property type="match status" value="2"/>
</dbReference>
<keyword evidence="6" id="KW-0677">Repeat</keyword>
<feature type="domain" description="WWE" evidence="14">
    <location>
        <begin position="101"/>
        <end position="180"/>
    </location>
</feature>
<dbReference type="UniPathway" id="UPA00143"/>
<feature type="region of interest" description="Disordered" evidence="12">
    <location>
        <begin position="211"/>
        <end position="314"/>
    </location>
</feature>
<keyword evidence="11" id="KW-0963">Cytoplasm</keyword>
<keyword evidence="8 11" id="KW-0862">Zinc</keyword>
<dbReference type="Gene3D" id="3.30.720.50">
    <property type="match status" value="2"/>
</dbReference>
<dbReference type="PROSITE" id="PS50918">
    <property type="entry name" value="WWE"/>
    <property type="match status" value="2"/>
</dbReference>
<evidence type="ECO:0000256" key="12">
    <source>
        <dbReference type="SAM" id="MobiDB-lite"/>
    </source>
</evidence>
<dbReference type="InterPro" id="IPR001841">
    <property type="entry name" value="Znf_RING"/>
</dbReference>
<evidence type="ECO:0000256" key="5">
    <source>
        <dbReference type="ARBA" id="ARBA00022723"/>
    </source>
</evidence>
<evidence type="ECO:0000256" key="1">
    <source>
        <dbReference type="ARBA" id="ARBA00000900"/>
    </source>
</evidence>
<dbReference type="GO" id="GO:0005737">
    <property type="term" value="C:cytoplasm"/>
    <property type="evidence" value="ECO:0007669"/>
    <property type="project" value="UniProtKB-SubCell"/>
</dbReference>
<dbReference type="OrthoDB" id="2449614at2759"/>
<evidence type="ECO:0000313" key="16">
    <source>
        <dbReference type="Proteomes" id="UP000245119"/>
    </source>
</evidence>
<evidence type="ECO:0000256" key="8">
    <source>
        <dbReference type="ARBA" id="ARBA00022833"/>
    </source>
</evidence>
<feature type="compositionally biased region" description="Basic and acidic residues" evidence="12">
    <location>
        <begin position="1"/>
        <end position="11"/>
    </location>
</feature>
<dbReference type="InterPro" id="IPR037197">
    <property type="entry name" value="WWE_dom_sf"/>
</dbReference>
<evidence type="ECO:0000256" key="2">
    <source>
        <dbReference type="ARBA" id="ARBA00004906"/>
    </source>
</evidence>
<dbReference type="STRING" id="400727.A0A2T7PCQ0"/>
<accession>A0A2T7PCQ0</accession>
<dbReference type="Proteomes" id="UP000245119">
    <property type="component" value="Linkage Group LG4"/>
</dbReference>
<dbReference type="SMART" id="SM00184">
    <property type="entry name" value="RING"/>
    <property type="match status" value="1"/>
</dbReference>
<feature type="domain" description="WWE" evidence="14">
    <location>
        <begin position="22"/>
        <end position="100"/>
    </location>
</feature>
<feature type="region of interest" description="Disordered" evidence="12">
    <location>
        <begin position="561"/>
        <end position="585"/>
    </location>
</feature>